<reference evidence="2 3" key="1">
    <citation type="journal article" date="2020" name="Int. J. Syst. Evol. Microbiol.">
        <title>Novel acetic acid bacteria from cider fermentations: Acetobacter conturbans sp. nov. and Acetobacter fallax sp. nov.</title>
        <authorList>
            <person name="Sombolestani A.S."/>
            <person name="Cleenwerck I."/>
            <person name="Cnockaert M."/>
            <person name="Borremans W."/>
            <person name="Wieme A.D."/>
            <person name="De Vuyst L."/>
            <person name="Vandamme P."/>
        </authorList>
    </citation>
    <scope>NUCLEOTIDE SEQUENCE [LARGE SCALE GENOMIC DNA]</scope>
    <source>
        <strain evidence="2 3">LMG 1637</strain>
    </source>
</reference>
<feature type="domain" description="DSBA-like thioredoxin" evidence="1">
    <location>
        <begin position="13"/>
        <end position="209"/>
    </location>
</feature>
<dbReference type="InterPro" id="IPR001853">
    <property type="entry name" value="DSBA-like_thioredoxin_dom"/>
</dbReference>
<name>A0ABX0KAJ8_9PROT</name>
<dbReference type="EMBL" id="WOSW01000019">
    <property type="protein sequence ID" value="NHO32990.1"/>
    <property type="molecule type" value="Genomic_DNA"/>
</dbReference>
<evidence type="ECO:0000313" key="2">
    <source>
        <dbReference type="EMBL" id="NHO32990.1"/>
    </source>
</evidence>
<keyword evidence="3" id="KW-1185">Reference proteome</keyword>
<organism evidence="2 3">
    <name type="scientific">Acetobacter fallax</name>
    <dbReference type="NCBI Taxonomy" id="1737473"/>
    <lineage>
        <taxon>Bacteria</taxon>
        <taxon>Pseudomonadati</taxon>
        <taxon>Pseudomonadota</taxon>
        <taxon>Alphaproteobacteria</taxon>
        <taxon>Acetobacterales</taxon>
        <taxon>Acetobacteraceae</taxon>
        <taxon>Acetobacter</taxon>
    </lineage>
</organism>
<dbReference type="InterPro" id="IPR036249">
    <property type="entry name" value="Thioredoxin-like_sf"/>
</dbReference>
<accession>A0ABX0KAJ8</accession>
<dbReference type="CDD" id="cd03024">
    <property type="entry name" value="DsbA_FrnE"/>
    <property type="match status" value="1"/>
</dbReference>
<protein>
    <submittedName>
        <fullName evidence="2">DsbA family oxidoreductase</fullName>
    </submittedName>
</protein>
<dbReference type="Pfam" id="PF01323">
    <property type="entry name" value="DSBA"/>
    <property type="match status" value="1"/>
</dbReference>
<dbReference type="PANTHER" id="PTHR13887">
    <property type="entry name" value="GLUTATHIONE S-TRANSFERASE KAPPA"/>
    <property type="match status" value="1"/>
</dbReference>
<sequence length="242" mass="26179">MNMLVPVRIRIGVEVVFDFVCPWCCLGIETAVSAFRGRTDVDVTFRWRPFILNPGLPPGGADLTTWLRGRHGSDDRAQRLMHLIEIQGRSLGRSLHFDRIARVPPTMDAHRLIAWASSRGDCTSLVLGIFDAYFRNGADIGNPVTLAYIAEQHGFDPDLALDFLAGKTMIGTVTSDQLSAQKAGINGVPSLIIDGLAMTGVHDARVLNRLLDTALTAALPAGTDPGETWSVSPDQVSSCQAV</sequence>
<evidence type="ECO:0000259" key="1">
    <source>
        <dbReference type="Pfam" id="PF01323"/>
    </source>
</evidence>
<dbReference type="SUPFAM" id="SSF52833">
    <property type="entry name" value="Thioredoxin-like"/>
    <property type="match status" value="1"/>
</dbReference>
<dbReference type="Gene3D" id="3.40.30.10">
    <property type="entry name" value="Glutaredoxin"/>
    <property type="match status" value="1"/>
</dbReference>
<evidence type="ECO:0000313" key="3">
    <source>
        <dbReference type="Proteomes" id="UP000615326"/>
    </source>
</evidence>
<comment type="caution">
    <text evidence="2">The sequence shown here is derived from an EMBL/GenBank/DDBJ whole genome shotgun (WGS) entry which is preliminary data.</text>
</comment>
<dbReference type="PANTHER" id="PTHR13887:SF41">
    <property type="entry name" value="THIOREDOXIN SUPERFAMILY PROTEIN"/>
    <property type="match status" value="1"/>
</dbReference>
<dbReference type="Proteomes" id="UP000615326">
    <property type="component" value="Unassembled WGS sequence"/>
</dbReference>
<gene>
    <name evidence="2" type="ORF">GOB84_10560</name>
</gene>
<proteinExistence type="predicted"/>